<reference evidence="2 3" key="1">
    <citation type="submission" date="2016-01" db="EMBL/GenBank/DDBJ databases">
        <title>Whole genome sequencing of Myroides marinus L41.</title>
        <authorList>
            <person name="Hong K.W."/>
        </authorList>
    </citation>
    <scope>NUCLEOTIDE SEQUENCE [LARGE SCALE GENOMIC DNA]</scope>
    <source>
        <strain evidence="2 3">L41</strain>
    </source>
</reference>
<feature type="chain" id="PRO_5007826978" description="Erythromycin esterase" evidence="1">
    <location>
        <begin position="20"/>
        <end position="400"/>
    </location>
</feature>
<proteinExistence type="predicted"/>
<dbReference type="AlphaFoldDB" id="A0A161S367"/>
<dbReference type="OrthoDB" id="1038692at2"/>
<evidence type="ECO:0008006" key="4">
    <source>
        <dbReference type="Google" id="ProtNLM"/>
    </source>
</evidence>
<feature type="signal peptide" evidence="1">
    <location>
        <begin position="1"/>
        <end position="19"/>
    </location>
</feature>
<organism evidence="2 3">
    <name type="scientific">Myroides marinus</name>
    <dbReference type="NCBI Taxonomy" id="703342"/>
    <lineage>
        <taxon>Bacteria</taxon>
        <taxon>Pseudomonadati</taxon>
        <taxon>Bacteroidota</taxon>
        <taxon>Flavobacteriia</taxon>
        <taxon>Flavobacteriales</taxon>
        <taxon>Flavobacteriaceae</taxon>
        <taxon>Myroides</taxon>
    </lineage>
</organism>
<protein>
    <recommendedName>
        <fullName evidence="4">Erythromycin esterase</fullName>
    </recommendedName>
</protein>
<name>A0A161S367_9FLAO</name>
<evidence type="ECO:0000313" key="3">
    <source>
        <dbReference type="Proteomes" id="UP000076630"/>
    </source>
</evidence>
<evidence type="ECO:0000256" key="1">
    <source>
        <dbReference type="SAM" id="SignalP"/>
    </source>
</evidence>
<sequence>MLKNVTFILFLFLSNICFSQYTVGEYHQFLSQQKDSPIDYIFKLFESNDIVILGERDHRETTQYDLIFEILSDTRFINEIGYVYTEVGVVNQTAWGNRVLKREFKTDSEFDNELVKLYRELDYNALWDKYNMVKYLRGIYAINKELDQDHKLTIGFTDCSFDWKGMTREQYQSFEKNNLEKLNVRDSIMALNFINQYHSQVPKNGKKKALYIQNRPHAEKIDRLIASSQIKTVGAYLRDEFKERVKTVALNWYNYALSEQIGLEWGKGYKLELSNDGKWDAAFELTKNKAVGFTIKGTPFGKTPFDYPYGEQHNVYYEDVIDGLIFYQPFYEFTCTRGLPGIVDRQFAKELIARQVISGVYDEGEHYAIDDELEDWNEYRTYDCVDYQSMIQQMNKWLEK</sequence>
<evidence type="ECO:0000313" key="2">
    <source>
        <dbReference type="EMBL" id="KZE78874.1"/>
    </source>
</evidence>
<comment type="caution">
    <text evidence="2">The sequence shown here is derived from an EMBL/GenBank/DDBJ whole genome shotgun (WGS) entry which is preliminary data.</text>
</comment>
<keyword evidence="1" id="KW-0732">Signal</keyword>
<accession>A0A161S367</accession>
<dbReference type="RefSeq" id="WP_038986675.1">
    <property type="nucleotide sequence ID" value="NZ_JWJO01000026.1"/>
</dbReference>
<dbReference type="EMBL" id="LQNU01000061">
    <property type="protein sequence ID" value="KZE78874.1"/>
    <property type="molecule type" value="Genomic_DNA"/>
</dbReference>
<dbReference type="SUPFAM" id="SSF159501">
    <property type="entry name" value="EreA/ChaN-like"/>
    <property type="match status" value="1"/>
</dbReference>
<keyword evidence="3" id="KW-1185">Reference proteome</keyword>
<gene>
    <name evidence="2" type="ORF">AV926_00980</name>
</gene>
<dbReference type="Proteomes" id="UP000076630">
    <property type="component" value="Unassembled WGS sequence"/>
</dbReference>